<dbReference type="InterPro" id="IPR019051">
    <property type="entry name" value="Trp_biosyn_TM_oprn/chp"/>
</dbReference>
<feature type="region of interest" description="Disordered" evidence="1">
    <location>
        <begin position="1"/>
        <end position="44"/>
    </location>
</feature>
<evidence type="ECO:0000313" key="3">
    <source>
        <dbReference type="EMBL" id="RKT78181.1"/>
    </source>
</evidence>
<reference evidence="3 4" key="1">
    <citation type="submission" date="2018-10" db="EMBL/GenBank/DDBJ databases">
        <title>Sequencing the genomes of 1000 actinobacteria strains.</title>
        <authorList>
            <person name="Klenk H.-P."/>
        </authorList>
    </citation>
    <scope>NUCLEOTIDE SEQUENCE [LARGE SCALE GENOMIC DNA]</scope>
    <source>
        <strain evidence="3 4">DSM 44267</strain>
    </source>
</reference>
<accession>A0A495XUF3</accession>
<organism evidence="3 4">
    <name type="scientific">Terracoccus luteus</name>
    <dbReference type="NCBI Taxonomy" id="53356"/>
    <lineage>
        <taxon>Bacteria</taxon>
        <taxon>Bacillati</taxon>
        <taxon>Actinomycetota</taxon>
        <taxon>Actinomycetes</taxon>
        <taxon>Micrococcales</taxon>
        <taxon>Intrasporangiaceae</taxon>
        <taxon>Terracoccus</taxon>
    </lineage>
</organism>
<sequence length="241" mass="23985">MTGPAPEGAEPTSEGRTAGLTTSGPDAGTPAEASPARPRRGHLDKRRASVAVLVPAVLVLALTTRPWATGRADDVLSAGAKTVSGGTAAPGVVGLAAVAVVALLGLMTGGRVIRAVSAGVMVLAALGAAAFTVVAALRPSQTVAEAVARELARTTPPDAVGQTTTWAWLALVSAVALVAGAALTAVSSRSWAGLSGRYERGTTTAAAKPESGPRGQVRTVWDELSEGGDPTLGDDERPSRG</sequence>
<feature type="transmembrane region" description="Helical" evidence="2">
    <location>
        <begin position="88"/>
        <end position="106"/>
    </location>
</feature>
<evidence type="ECO:0000256" key="1">
    <source>
        <dbReference type="SAM" id="MobiDB-lite"/>
    </source>
</evidence>
<protein>
    <submittedName>
        <fullName evidence="3">Tryptophan-associated transmembrane protein</fullName>
    </submittedName>
</protein>
<dbReference type="RefSeq" id="WP_121032308.1">
    <property type="nucleotide sequence ID" value="NZ_RBXT01000001.1"/>
</dbReference>
<proteinExistence type="predicted"/>
<evidence type="ECO:0000313" key="4">
    <source>
        <dbReference type="Proteomes" id="UP000278440"/>
    </source>
</evidence>
<feature type="transmembrane region" description="Helical" evidence="2">
    <location>
        <begin position="166"/>
        <end position="187"/>
    </location>
</feature>
<name>A0A495XUF3_9MICO</name>
<dbReference type="Pfam" id="PF09534">
    <property type="entry name" value="Trp_oprn_chp"/>
    <property type="match status" value="1"/>
</dbReference>
<gene>
    <name evidence="3" type="ORF">DFJ68_1620</name>
</gene>
<feature type="transmembrane region" description="Helical" evidence="2">
    <location>
        <begin position="118"/>
        <end position="137"/>
    </location>
</feature>
<dbReference type="AlphaFoldDB" id="A0A495XUF3"/>
<keyword evidence="2" id="KW-1133">Transmembrane helix</keyword>
<keyword evidence="2 3" id="KW-0812">Transmembrane</keyword>
<dbReference type="OrthoDB" id="4868082at2"/>
<feature type="region of interest" description="Disordered" evidence="1">
    <location>
        <begin position="202"/>
        <end position="241"/>
    </location>
</feature>
<keyword evidence="2" id="KW-0472">Membrane</keyword>
<comment type="caution">
    <text evidence="3">The sequence shown here is derived from an EMBL/GenBank/DDBJ whole genome shotgun (WGS) entry which is preliminary data.</text>
</comment>
<evidence type="ECO:0000256" key="2">
    <source>
        <dbReference type="SAM" id="Phobius"/>
    </source>
</evidence>
<dbReference type="Proteomes" id="UP000278440">
    <property type="component" value="Unassembled WGS sequence"/>
</dbReference>
<feature type="transmembrane region" description="Helical" evidence="2">
    <location>
        <begin position="48"/>
        <end position="68"/>
    </location>
</feature>
<dbReference type="EMBL" id="RBXT01000001">
    <property type="protein sequence ID" value="RKT78181.1"/>
    <property type="molecule type" value="Genomic_DNA"/>
</dbReference>
<keyword evidence="4" id="KW-1185">Reference proteome</keyword>